<reference evidence="1" key="1">
    <citation type="submission" date="2021-06" db="EMBL/GenBank/DDBJ databases">
        <authorList>
            <person name="Kallberg Y."/>
            <person name="Tangrot J."/>
            <person name="Rosling A."/>
        </authorList>
    </citation>
    <scope>NUCLEOTIDE SEQUENCE</scope>
    <source>
        <strain evidence="1">AU212A</strain>
    </source>
</reference>
<dbReference type="Proteomes" id="UP000789860">
    <property type="component" value="Unassembled WGS sequence"/>
</dbReference>
<proteinExistence type="predicted"/>
<organism evidence="1 2">
    <name type="scientific">Scutellospora calospora</name>
    <dbReference type="NCBI Taxonomy" id="85575"/>
    <lineage>
        <taxon>Eukaryota</taxon>
        <taxon>Fungi</taxon>
        <taxon>Fungi incertae sedis</taxon>
        <taxon>Mucoromycota</taxon>
        <taxon>Glomeromycotina</taxon>
        <taxon>Glomeromycetes</taxon>
        <taxon>Diversisporales</taxon>
        <taxon>Gigasporaceae</taxon>
        <taxon>Scutellospora</taxon>
    </lineage>
</organism>
<accession>A0ACA9KIN0</accession>
<protein>
    <submittedName>
        <fullName evidence="1">11107_t:CDS:1</fullName>
    </submittedName>
</protein>
<evidence type="ECO:0000313" key="2">
    <source>
        <dbReference type="Proteomes" id="UP000789860"/>
    </source>
</evidence>
<evidence type="ECO:0000313" key="1">
    <source>
        <dbReference type="EMBL" id="CAG8476255.1"/>
    </source>
</evidence>
<keyword evidence="2" id="KW-1185">Reference proteome</keyword>
<sequence length="72" mass="8003">AAIKQYRRDIVLETSSTTSYIKPLMNSTVLTVNNYSYHSINYTESASSYHTLTTSLPVRSIVTPISVSNSKT</sequence>
<comment type="caution">
    <text evidence="1">The sequence shown here is derived from an EMBL/GenBank/DDBJ whole genome shotgun (WGS) entry which is preliminary data.</text>
</comment>
<name>A0ACA9KIN0_9GLOM</name>
<dbReference type="EMBL" id="CAJVPM010001902">
    <property type="protein sequence ID" value="CAG8476255.1"/>
    <property type="molecule type" value="Genomic_DNA"/>
</dbReference>
<feature type="non-terminal residue" evidence="1">
    <location>
        <position position="1"/>
    </location>
</feature>
<gene>
    <name evidence="1" type="ORF">SCALOS_LOCUS2237</name>
</gene>